<comment type="caution">
    <text evidence="2">The sequence shown here is derived from an EMBL/GenBank/DDBJ whole genome shotgun (WGS) entry which is preliminary data.</text>
</comment>
<name>A0A5B7I9T4_PORTR</name>
<evidence type="ECO:0000256" key="1">
    <source>
        <dbReference type="SAM" id="Phobius"/>
    </source>
</evidence>
<keyword evidence="1" id="KW-0812">Transmembrane</keyword>
<evidence type="ECO:0000313" key="2">
    <source>
        <dbReference type="EMBL" id="MPC78955.1"/>
    </source>
</evidence>
<keyword evidence="1" id="KW-1133">Transmembrane helix</keyword>
<organism evidence="2 3">
    <name type="scientific">Portunus trituberculatus</name>
    <name type="common">Swimming crab</name>
    <name type="synonym">Neptunus trituberculatus</name>
    <dbReference type="NCBI Taxonomy" id="210409"/>
    <lineage>
        <taxon>Eukaryota</taxon>
        <taxon>Metazoa</taxon>
        <taxon>Ecdysozoa</taxon>
        <taxon>Arthropoda</taxon>
        <taxon>Crustacea</taxon>
        <taxon>Multicrustacea</taxon>
        <taxon>Malacostraca</taxon>
        <taxon>Eumalacostraca</taxon>
        <taxon>Eucarida</taxon>
        <taxon>Decapoda</taxon>
        <taxon>Pleocyemata</taxon>
        <taxon>Brachyura</taxon>
        <taxon>Eubrachyura</taxon>
        <taxon>Portunoidea</taxon>
        <taxon>Portunidae</taxon>
        <taxon>Portuninae</taxon>
        <taxon>Portunus</taxon>
    </lineage>
</organism>
<sequence>MLQEARQRAMQEEKDGIVGGGNNKNLQKPSFEQAWEATEGPVHLEALSLVAKQCQTKRTSMAATLPHYVQEKLLRENTVIKVYNTVHRTFKYVCRLQAVIIGKCQECYICLLTVVYLVIVVVVLGMFCEGFGAPLVACVGCAQVEGRAVRELVEGGVVVGTLCRHRYIFVVCSRFTRFVVLFVLLLLHLYYKLSRHSLWLRPK</sequence>
<accession>A0A5B7I9T4</accession>
<evidence type="ECO:0000313" key="3">
    <source>
        <dbReference type="Proteomes" id="UP000324222"/>
    </source>
</evidence>
<protein>
    <submittedName>
        <fullName evidence="2">Uncharacterized protein</fullName>
    </submittedName>
</protein>
<feature type="transmembrane region" description="Helical" evidence="1">
    <location>
        <begin position="107"/>
        <end position="127"/>
    </location>
</feature>
<dbReference type="AlphaFoldDB" id="A0A5B7I9T4"/>
<reference evidence="2 3" key="1">
    <citation type="submission" date="2019-05" db="EMBL/GenBank/DDBJ databases">
        <title>Another draft genome of Portunus trituberculatus and its Hox gene families provides insights of decapod evolution.</title>
        <authorList>
            <person name="Jeong J.-H."/>
            <person name="Song I."/>
            <person name="Kim S."/>
            <person name="Choi T."/>
            <person name="Kim D."/>
            <person name="Ryu S."/>
            <person name="Kim W."/>
        </authorList>
    </citation>
    <scope>NUCLEOTIDE SEQUENCE [LARGE SCALE GENOMIC DNA]</scope>
    <source>
        <tissue evidence="2">Muscle</tissue>
    </source>
</reference>
<gene>
    <name evidence="2" type="ORF">E2C01_073464</name>
</gene>
<dbReference type="EMBL" id="VSRR010049804">
    <property type="protein sequence ID" value="MPC78955.1"/>
    <property type="molecule type" value="Genomic_DNA"/>
</dbReference>
<dbReference type="OrthoDB" id="5597648at2759"/>
<dbReference type="Proteomes" id="UP000324222">
    <property type="component" value="Unassembled WGS sequence"/>
</dbReference>
<keyword evidence="1" id="KW-0472">Membrane</keyword>
<keyword evidence="3" id="KW-1185">Reference proteome</keyword>
<feature type="transmembrane region" description="Helical" evidence="1">
    <location>
        <begin position="167"/>
        <end position="191"/>
    </location>
</feature>
<proteinExistence type="predicted"/>